<dbReference type="Pfam" id="PF04542">
    <property type="entry name" value="Sigma70_r2"/>
    <property type="match status" value="1"/>
</dbReference>
<keyword evidence="2" id="KW-0731">Sigma factor</keyword>
<protein>
    <submittedName>
        <fullName evidence="5">RNA polymerase sigma factor</fullName>
    </submittedName>
</protein>
<reference evidence="5 6" key="1">
    <citation type="submission" date="2019-02" db="EMBL/GenBank/DDBJ databases">
        <title>Deep-cultivation of Planctomycetes and their phenomic and genomic characterization uncovers novel biology.</title>
        <authorList>
            <person name="Wiegand S."/>
            <person name="Jogler M."/>
            <person name="Boedeker C."/>
            <person name="Pinto D."/>
            <person name="Vollmers J."/>
            <person name="Rivas-Marin E."/>
            <person name="Kohn T."/>
            <person name="Peeters S.H."/>
            <person name="Heuer A."/>
            <person name="Rast P."/>
            <person name="Oberbeckmann S."/>
            <person name="Bunk B."/>
            <person name="Jeske O."/>
            <person name="Meyerdierks A."/>
            <person name="Storesund J.E."/>
            <person name="Kallscheuer N."/>
            <person name="Luecker S."/>
            <person name="Lage O.M."/>
            <person name="Pohl T."/>
            <person name="Merkel B.J."/>
            <person name="Hornburger P."/>
            <person name="Mueller R.-W."/>
            <person name="Bruemmer F."/>
            <person name="Labrenz M."/>
            <person name="Spormann A.M."/>
            <person name="Op den Camp H."/>
            <person name="Overmann J."/>
            <person name="Amann R."/>
            <person name="Jetten M.S.M."/>
            <person name="Mascher T."/>
            <person name="Medema M.H."/>
            <person name="Devos D.P."/>
            <person name="Kaster A.-K."/>
            <person name="Ovreas L."/>
            <person name="Rohde M."/>
            <person name="Galperin M.Y."/>
            <person name="Jogler C."/>
        </authorList>
    </citation>
    <scope>NUCLEOTIDE SEQUENCE [LARGE SCALE GENOMIC DNA]</scope>
    <source>
        <strain evidence="5 6">SV_7m_r</strain>
    </source>
</reference>
<dbReference type="Proteomes" id="UP000315003">
    <property type="component" value="Chromosome"/>
</dbReference>
<dbReference type="InterPro" id="IPR013325">
    <property type="entry name" value="RNA_pol_sigma_r2"/>
</dbReference>
<dbReference type="GO" id="GO:0006352">
    <property type="term" value="P:DNA-templated transcription initiation"/>
    <property type="evidence" value="ECO:0007669"/>
    <property type="project" value="InterPro"/>
</dbReference>
<dbReference type="InterPro" id="IPR014331">
    <property type="entry name" value="RNA_pol_sigma70_ECF_RHOBA"/>
</dbReference>
<evidence type="ECO:0000313" key="5">
    <source>
        <dbReference type="EMBL" id="QDT59281.1"/>
    </source>
</evidence>
<keyword evidence="1" id="KW-0805">Transcription regulation</keyword>
<dbReference type="InterPro" id="IPR007627">
    <property type="entry name" value="RNA_pol_sigma70_r2"/>
</dbReference>
<keyword evidence="3" id="KW-0804">Transcription</keyword>
<dbReference type="PANTHER" id="PTHR43133">
    <property type="entry name" value="RNA POLYMERASE ECF-TYPE SIGMA FACTO"/>
    <property type="match status" value="1"/>
</dbReference>
<dbReference type="Gene3D" id="1.10.1740.10">
    <property type="match status" value="1"/>
</dbReference>
<dbReference type="GO" id="GO:0016987">
    <property type="term" value="F:sigma factor activity"/>
    <property type="evidence" value="ECO:0007669"/>
    <property type="project" value="UniProtKB-KW"/>
</dbReference>
<dbReference type="NCBIfam" id="TIGR02989">
    <property type="entry name" value="Sig-70_gvs1"/>
    <property type="match status" value="1"/>
</dbReference>
<organism evidence="5 6">
    <name type="scientific">Stieleria bergensis</name>
    <dbReference type="NCBI Taxonomy" id="2528025"/>
    <lineage>
        <taxon>Bacteria</taxon>
        <taxon>Pseudomonadati</taxon>
        <taxon>Planctomycetota</taxon>
        <taxon>Planctomycetia</taxon>
        <taxon>Pirellulales</taxon>
        <taxon>Pirellulaceae</taxon>
        <taxon>Stieleria</taxon>
    </lineage>
</organism>
<proteinExistence type="predicted"/>
<dbReference type="InterPro" id="IPR014284">
    <property type="entry name" value="RNA_pol_sigma-70_dom"/>
</dbReference>
<dbReference type="PANTHER" id="PTHR43133:SF51">
    <property type="entry name" value="RNA POLYMERASE SIGMA FACTOR"/>
    <property type="match status" value="1"/>
</dbReference>
<evidence type="ECO:0000313" key="6">
    <source>
        <dbReference type="Proteomes" id="UP000315003"/>
    </source>
</evidence>
<sequence length="195" mass="22840">MLLWQVLGLGANKAGMEHPIPRFELSEHQFLALLVRAEPVLRGYARTLVPDWDLVDEAIQEATITMWQKRDQLESEDGFVPWARVILRFKCLRQLEKLRSRQPILSDEVLEKLAERSERRDPMELSVRERAFHSCFTQFSREHRELLLAPHHSLDSVVRLAERRGKSPNALYKLLARLRNQLTECVHLRISTEAK</sequence>
<name>A0A517ST31_9BACT</name>
<dbReference type="InterPro" id="IPR039425">
    <property type="entry name" value="RNA_pol_sigma-70-like"/>
</dbReference>
<dbReference type="NCBIfam" id="TIGR02937">
    <property type="entry name" value="sigma70-ECF"/>
    <property type="match status" value="1"/>
</dbReference>
<evidence type="ECO:0000256" key="2">
    <source>
        <dbReference type="ARBA" id="ARBA00023082"/>
    </source>
</evidence>
<accession>A0A517ST31</accession>
<dbReference type="SUPFAM" id="SSF88946">
    <property type="entry name" value="Sigma2 domain of RNA polymerase sigma factors"/>
    <property type="match status" value="1"/>
</dbReference>
<keyword evidence="6" id="KW-1185">Reference proteome</keyword>
<evidence type="ECO:0000256" key="1">
    <source>
        <dbReference type="ARBA" id="ARBA00023015"/>
    </source>
</evidence>
<dbReference type="AlphaFoldDB" id="A0A517ST31"/>
<evidence type="ECO:0000259" key="4">
    <source>
        <dbReference type="Pfam" id="PF04542"/>
    </source>
</evidence>
<dbReference type="EMBL" id="CP036272">
    <property type="protein sequence ID" value="QDT59281.1"/>
    <property type="molecule type" value="Genomic_DNA"/>
</dbReference>
<gene>
    <name evidence="5" type="ORF">SV7mr_17880</name>
</gene>
<evidence type="ECO:0000256" key="3">
    <source>
        <dbReference type="ARBA" id="ARBA00023163"/>
    </source>
</evidence>
<dbReference type="OrthoDB" id="6383365at2"/>
<feature type="domain" description="RNA polymerase sigma-70 region 2" evidence="4">
    <location>
        <begin position="37"/>
        <end position="99"/>
    </location>
</feature>